<dbReference type="EMBL" id="BLAL01000165">
    <property type="protein sequence ID" value="GES87207.1"/>
    <property type="molecule type" value="Genomic_DNA"/>
</dbReference>
<evidence type="ECO:0000256" key="5">
    <source>
        <dbReference type="ARBA" id="ARBA00023136"/>
    </source>
</evidence>
<feature type="transmembrane region" description="Helical" evidence="6">
    <location>
        <begin position="104"/>
        <end position="128"/>
    </location>
</feature>
<evidence type="ECO:0000256" key="4">
    <source>
        <dbReference type="ARBA" id="ARBA00022989"/>
    </source>
</evidence>
<dbReference type="Gene3D" id="6.10.110.10">
    <property type="match status" value="1"/>
</dbReference>
<sequence>MTMILSDKNLLDIILYSAFLKEKFLIPDRDIWESPWVVGTAGALAIGLVGAIVAPFIVSAIIYALGFTAEGVLAGSFGAWFMSLYEGTIASGSLVSILQSIGAAGLGSLGTSISSGFGASIGILIGSLGGSEFAKYIKEIVLNDSEKQILGSLVQIENTFHNDMIIFTLMPALLFNDTILRSFFETFIAGSPFTNSKLFRFDFKENDSSKLKSEQDKVNHTVYNLLISDYERSRIECIIHNDQLVGYNLNLDNHKSSNDIVNLLADIWKLLNGNLVINDIDKIRDQFHDNIDKIRDYFNSKFYL</sequence>
<keyword evidence="4 6" id="KW-1133">Transmembrane helix</keyword>
<dbReference type="AlphaFoldDB" id="A0A8H3LEZ3"/>
<evidence type="ECO:0000256" key="1">
    <source>
        <dbReference type="ARBA" id="ARBA00004141"/>
    </source>
</evidence>
<evidence type="ECO:0000256" key="3">
    <source>
        <dbReference type="ARBA" id="ARBA00022692"/>
    </source>
</evidence>
<evidence type="ECO:0000313" key="8">
    <source>
        <dbReference type="Proteomes" id="UP000615446"/>
    </source>
</evidence>
<comment type="similarity">
    <text evidence="2">Belongs to the IFI6/IFI27 family.</text>
</comment>
<feature type="transmembrane region" description="Helical" evidence="6">
    <location>
        <begin position="36"/>
        <end position="65"/>
    </location>
</feature>
<evidence type="ECO:0000256" key="2">
    <source>
        <dbReference type="ARBA" id="ARBA00007262"/>
    </source>
</evidence>
<organism evidence="7 8">
    <name type="scientific">Rhizophagus clarus</name>
    <dbReference type="NCBI Taxonomy" id="94130"/>
    <lineage>
        <taxon>Eukaryota</taxon>
        <taxon>Fungi</taxon>
        <taxon>Fungi incertae sedis</taxon>
        <taxon>Mucoromycota</taxon>
        <taxon>Glomeromycotina</taxon>
        <taxon>Glomeromycetes</taxon>
        <taxon>Glomerales</taxon>
        <taxon>Glomeraceae</taxon>
        <taxon>Rhizophagus</taxon>
    </lineage>
</organism>
<dbReference type="InterPro" id="IPR009311">
    <property type="entry name" value="IFI6/IFI27-like"/>
</dbReference>
<accession>A0A8H3LEZ3</accession>
<dbReference type="OrthoDB" id="440424at2759"/>
<feature type="transmembrane region" description="Helical" evidence="6">
    <location>
        <begin position="77"/>
        <end position="98"/>
    </location>
</feature>
<dbReference type="PANTHER" id="PTHR16932">
    <property type="entry name" value="INTERFERON ALPHA-INDUCIBLE PROTEIN 27"/>
    <property type="match status" value="1"/>
</dbReference>
<proteinExistence type="inferred from homology"/>
<comment type="subcellular location">
    <subcellularLocation>
        <location evidence="1">Membrane</location>
        <topology evidence="1">Multi-pass membrane protein</topology>
    </subcellularLocation>
</comment>
<dbReference type="Proteomes" id="UP000615446">
    <property type="component" value="Unassembled WGS sequence"/>
</dbReference>
<keyword evidence="5 6" id="KW-0472">Membrane</keyword>
<dbReference type="Pfam" id="PF06140">
    <property type="entry name" value="Ifi-6-16"/>
    <property type="match status" value="1"/>
</dbReference>
<dbReference type="InterPro" id="IPR038213">
    <property type="entry name" value="IFI6/IFI27-like_sf"/>
</dbReference>
<comment type="caution">
    <text evidence="7">The sequence shown here is derived from an EMBL/GenBank/DDBJ whole genome shotgun (WGS) entry which is preliminary data.</text>
</comment>
<name>A0A8H3LEZ3_9GLOM</name>
<reference evidence="7" key="1">
    <citation type="submission" date="2019-10" db="EMBL/GenBank/DDBJ databases">
        <title>Conservation and host-specific expression of non-tandemly repeated heterogenous ribosome RNA gene in arbuscular mycorrhizal fungi.</title>
        <authorList>
            <person name="Maeda T."/>
            <person name="Kobayashi Y."/>
            <person name="Nakagawa T."/>
            <person name="Ezawa T."/>
            <person name="Yamaguchi K."/>
            <person name="Bino T."/>
            <person name="Nishimoto Y."/>
            <person name="Shigenobu S."/>
            <person name="Kawaguchi M."/>
        </authorList>
    </citation>
    <scope>NUCLEOTIDE SEQUENCE</scope>
    <source>
        <strain evidence="7">HR1</strain>
    </source>
</reference>
<gene>
    <name evidence="7" type="ORF">RCL2_001421600</name>
</gene>
<dbReference type="PANTHER" id="PTHR16932:SF18">
    <property type="entry name" value="INTERFERON, ALPHA-INDUCIBLE PROTEIN 27-LIKE 2"/>
    <property type="match status" value="1"/>
</dbReference>
<protein>
    <submittedName>
        <fullName evidence="7">Interferon alpha-inducible protein 27-like protein 1</fullName>
    </submittedName>
</protein>
<dbReference type="GO" id="GO:0016020">
    <property type="term" value="C:membrane"/>
    <property type="evidence" value="ECO:0007669"/>
    <property type="project" value="UniProtKB-SubCell"/>
</dbReference>
<keyword evidence="3 6" id="KW-0812">Transmembrane</keyword>
<evidence type="ECO:0000256" key="6">
    <source>
        <dbReference type="SAM" id="Phobius"/>
    </source>
</evidence>
<evidence type="ECO:0000313" key="7">
    <source>
        <dbReference type="EMBL" id="GES87207.1"/>
    </source>
</evidence>